<dbReference type="OrthoDB" id="677920at2"/>
<dbReference type="GO" id="GO:0046872">
    <property type="term" value="F:metal ion binding"/>
    <property type="evidence" value="ECO:0007669"/>
    <property type="project" value="InterPro"/>
</dbReference>
<protein>
    <submittedName>
        <fullName evidence="1">Copper chaperone CopZ</fullName>
    </submittedName>
</protein>
<gene>
    <name evidence="1" type="ORF">SAMN05444008_10813</name>
</gene>
<dbReference type="InterPro" id="IPR036163">
    <property type="entry name" value="HMA_dom_sf"/>
</dbReference>
<evidence type="ECO:0000313" key="2">
    <source>
        <dbReference type="Proteomes" id="UP000184368"/>
    </source>
</evidence>
<name>A0A1M5BN46_9BACT</name>
<dbReference type="Proteomes" id="UP000184368">
    <property type="component" value="Unassembled WGS sequence"/>
</dbReference>
<reference evidence="1 2" key="1">
    <citation type="submission" date="2016-11" db="EMBL/GenBank/DDBJ databases">
        <authorList>
            <person name="Jaros S."/>
            <person name="Januszkiewicz K."/>
            <person name="Wedrychowicz H."/>
        </authorList>
    </citation>
    <scope>NUCLEOTIDE SEQUENCE [LARGE SCALE GENOMIC DNA]</scope>
    <source>
        <strain evidence="1 2">DSM 26897</strain>
    </source>
</reference>
<dbReference type="EMBL" id="FQUO01000008">
    <property type="protein sequence ID" value="SHF43928.1"/>
    <property type="molecule type" value="Genomic_DNA"/>
</dbReference>
<dbReference type="InterPro" id="IPR006121">
    <property type="entry name" value="HMA_dom"/>
</dbReference>
<dbReference type="CDD" id="cd00371">
    <property type="entry name" value="HMA"/>
    <property type="match status" value="1"/>
</dbReference>
<dbReference type="SUPFAM" id="SSF55008">
    <property type="entry name" value="HMA, heavy metal-associated domain"/>
    <property type="match status" value="1"/>
</dbReference>
<dbReference type="STRING" id="1302690.BUE76_17340"/>
<proteinExistence type="predicted"/>
<organism evidence="1 2">
    <name type="scientific">Cnuella takakiae</name>
    <dbReference type="NCBI Taxonomy" id="1302690"/>
    <lineage>
        <taxon>Bacteria</taxon>
        <taxon>Pseudomonadati</taxon>
        <taxon>Bacteroidota</taxon>
        <taxon>Chitinophagia</taxon>
        <taxon>Chitinophagales</taxon>
        <taxon>Chitinophagaceae</taxon>
        <taxon>Cnuella</taxon>
    </lineage>
</organism>
<dbReference type="AlphaFoldDB" id="A0A1M5BN46"/>
<accession>A0A1M5BN46</accession>
<keyword evidence="2" id="KW-1185">Reference proteome</keyword>
<dbReference type="Gene3D" id="3.30.70.100">
    <property type="match status" value="1"/>
</dbReference>
<sequence length="78" mass="8981">MSTYHFKTNLKCSGCVDTIKPGLDALQQNNEIDRWEVDLQSPEKVLVVETQKLTPDMVKHLLREKGYEAEFTMAPQSR</sequence>
<dbReference type="RefSeq" id="WP_073043203.1">
    <property type="nucleotide sequence ID" value="NZ_FQUO01000008.1"/>
</dbReference>
<evidence type="ECO:0000313" key="1">
    <source>
        <dbReference type="EMBL" id="SHF43928.1"/>
    </source>
</evidence>